<accession>A0ABU1ZA98</accession>
<keyword evidence="2" id="KW-1185">Reference proteome</keyword>
<comment type="caution">
    <text evidence="1">The sequence shown here is derived from an EMBL/GenBank/DDBJ whole genome shotgun (WGS) entry which is preliminary data.</text>
</comment>
<gene>
    <name evidence="1" type="ORF">J2X16_001978</name>
</gene>
<proteinExistence type="predicted"/>
<sequence length="44" mass="5101">MDDLLQEWIRDAPARTEQHGEGIEKRLLVDGQQPSFRCQVDGDF</sequence>
<organism evidence="1 2">
    <name type="scientific">Pelomonas aquatica</name>
    <dbReference type="NCBI Taxonomy" id="431058"/>
    <lineage>
        <taxon>Bacteria</taxon>
        <taxon>Pseudomonadati</taxon>
        <taxon>Pseudomonadota</taxon>
        <taxon>Betaproteobacteria</taxon>
        <taxon>Burkholderiales</taxon>
        <taxon>Sphaerotilaceae</taxon>
        <taxon>Roseateles</taxon>
    </lineage>
</organism>
<evidence type="ECO:0000313" key="1">
    <source>
        <dbReference type="EMBL" id="MDR7296631.1"/>
    </source>
</evidence>
<dbReference type="RefSeq" id="WP_310344098.1">
    <property type="nucleotide sequence ID" value="NZ_JAVDXQ010000003.1"/>
</dbReference>
<protein>
    <submittedName>
        <fullName evidence="1">Uncharacterized protein</fullName>
    </submittedName>
</protein>
<evidence type="ECO:0000313" key="2">
    <source>
        <dbReference type="Proteomes" id="UP001180536"/>
    </source>
</evidence>
<name>A0ABU1ZA98_9BURK</name>
<dbReference type="Proteomes" id="UP001180536">
    <property type="component" value="Unassembled WGS sequence"/>
</dbReference>
<reference evidence="1 2" key="1">
    <citation type="submission" date="2023-07" db="EMBL/GenBank/DDBJ databases">
        <title>Sorghum-associated microbial communities from plants grown in Nebraska, USA.</title>
        <authorList>
            <person name="Schachtman D."/>
        </authorList>
    </citation>
    <scope>NUCLEOTIDE SEQUENCE [LARGE SCALE GENOMIC DNA]</scope>
    <source>
        <strain evidence="1 2">BE310</strain>
    </source>
</reference>
<dbReference type="EMBL" id="JAVDXQ010000003">
    <property type="protein sequence ID" value="MDR7296631.1"/>
    <property type="molecule type" value="Genomic_DNA"/>
</dbReference>